<dbReference type="InterPro" id="IPR023828">
    <property type="entry name" value="Peptidase_S8_Ser-AS"/>
</dbReference>
<dbReference type="Proteomes" id="UP000033915">
    <property type="component" value="Unassembled WGS sequence"/>
</dbReference>
<dbReference type="InterPro" id="IPR036852">
    <property type="entry name" value="Peptidase_S8/S53_dom_sf"/>
</dbReference>
<evidence type="ECO:0000256" key="2">
    <source>
        <dbReference type="ARBA" id="ARBA00022670"/>
    </source>
</evidence>
<evidence type="ECO:0000256" key="5">
    <source>
        <dbReference type="PROSITE-ProRule" id="PRU01240"/>
    </source>
</evidence>
<comment type="caution">
    <text evidence="7">The sequence shown here is derived from an EMBL/GenBank/DDBJ whole genome shotgun (WGS) entry which is preliminary data.</text>
</comment>
<dbReference type="PATRIC" id="fig|1618658.3.peg.828"/>
<dbReference type="GO" id="GO:0006508">
    <property type="term" value="P:proteolysis"/>
    <property type="evidence" value="ECO:0007669"/>
    <property type="project" value="UniProtKB-KW"/>
</dbReference>
<protein>
    <submittedName>
        <fullName evidence="7">Subtilisin</fullName>
    </submittedName>
</protein>
<evidence type="ECO:0000256" key="1">
    <source>
        <dbReference type="ARBA" id="ARBA00011073"/>
    </source>
</evidence>
<accession>A0A0G1KG18</accession>
<dbReference type="Gene3D" id="3.40.50.200">
    <property type="entry name" value="Peptidase S8/S53 domain"/>
    <property type="match status" value="1"/>
</dbReference>
<proteinExistence type="inferred from homology"/>
<evidence type="ECO:0000259" key="6">
    <source>
        <dbReference type="Pfam" id="PF00082"/>
    </source>
</evidence>
<evidence type="ECO:0000256" key="3">
    <source>
        <dbReference type="ARBA" id="ARBA00022801"/>
    </source>
</evidence>
<dbReference type="PROSITE" id="PS00138">
    <property type="entry name" value="SUBTILASE_SER"/>
    <property type="match status" value="1"/>
</dbReference>
<dbReference type="GO" id="GO:0004252">
    <property type="term" value="F:serine-type endopeptidase activity"/>
    <property type="evidence" value="ECO:0007669"/>
    <property type="project" value="InterPro"/>
</dbReference>
<reference evidence="7 8" key="1">
    <citation type="journal article" date="2015" name="Nature">
        <title>rRNA introns, odd ribosomes, and small enigmatic genomes across a large radiation of phyla.</title>
        <authorList>
            <person name="Brown C.T."/>
            <person name="Hug L.A."/>
            <person name="Thomas B.C."/>
            <person name="Sharon I."/>
            <person name="Castelle C.J."/>
            <person name="Singh A."/>
            <person name="Wilkins M.J."/>
            <person name="Williams K.H."/>
            <person name="Banfield J.F."/>
        </authorList>
    </citation>
    <scope>NUCLEOTIDE SEQUENCE [LARGE SCALE GENOMIC DNA]</scope>
</reference>
<name>A0A0G1KG18_9BACT</name>
<dbReference type="Pfam" id="PF00082">
    <property type="entry name" value="Peptidase_S8"/>
    <property type="match status" value="1"/>
</dbReference>
<feature type="domain" description="Peptidase S8/S53" evidence="6">
    <location>
        <begin position="3"/>
        <end position="104"/>
    </location>
</feature>
<dbReference type="PANTHER" id="PTHR43806">
    <property type="entry name" value="PEPTIDASE S8"/>
    <property type="match status" value="1"/>
</dbReference>
<keyword evidence="4" id="KW-0720">Serine protease</keyword>
<evidence type="ECO:0000313" key="8">
    <source>
        <dbReference type="Proteomes" id="UP000033915"/>
    </source>
</evidence>
<dbReference type="PROSITE" id="PS51892">
    <property type="entry name" value="SUBTILASE"/>
    <property type="match status" value="1"/>
</dbReference>
<organism evidence="7 8">
    <name type="scientific">Candidatus Giovannonibacteria bacterium GW2011_GWC2_44_9</name>
    <dbReference type="NCBI Taxonomy" id="1618658"/>
    <lineage>
        <taxon>Bacteria</taxon>
        <taxon>Candidatus Giovannoniibacteriota</taxon>
    </lineage>
</organism>
<keyword evidence="3" id="KW-0378">Hydrolase</keyword>
<dbReference type="SUPFAM" id="SSF52743">
    <property type="entry name" value="Subtilisin-like"/>
    <property type="match status" value="1"/>
</dbReference>
<keyword evidence="2" id="KW-0645">Protease</keyword>
<comment type="similarity">
    <text evidence="1 5">Belongs to the peptidase S8 family.</text>
</comment>
<dbReference type="InterPro" id="IPR050131">
    <property type="entry name" value="Peptidase_S8_subtilisin-like"/>
</dbReference>
<comment type="caution">
    <text evidence="5">Lacks conserved residue(s) required for the propagation of feature annotation.</text>
</comment>
<dbReference type="EMBL" id="LCJT01000037">
    <property type="protein sequence ID" value="KKT82676.1"/>
    <property type="molecule type" value="Genomic_DNA"/>
</dbReference>
<evidence type="ECO:0000256" key="4">
    <source>
        <dbReference type="ARBA" id="ARBA00022825"/>
    </source>
</evidence>
<dbReference type="PANTHER" id="PTHR43806:SF11">
    <property type="entry name" value="CEREVISIN-RELATED"/>
    <property type="match status" value="1"/>
</dbReference>
<sequence length="119" mass="12093">MIYPAKYSSVIAVAATAVDDSTPSWSAEGEEVELAAPGVSIRSTWNDGLYNTISGTSMASPHVAGVVALMLGAGVLSPAEVRAALQATADDLGATGHDNFYGYGLVDAEESTTGSQTNP</sequence>
<dbReference type="InterPro" id="IPR000209">
    <property type="entry name" value="Peptidase_S8/S53_dom"/>
</dbReference>
<dbReference type="AlphaFoldDB" id="A0A0G1KG18"/>
<evidence type="ECO:0000313" key="7">
    <source>
        <dbReference type="EMBL" id="KKT82676.1"/>
    </source>
</evidence>
<gene>
    <name evidence="7" type="ORF">UW81_C0037G0004</name>
</gene>